<dbReference type="Pfam" id="PF12616">
    <property type="entry name" value="DUF3775"/>
    <property type="match status" value="1"/>
</dbReference>
<dbReference type="EMBL" id="JAAGAB010000004">
    <property type="protein sequence ID" value="NDV02745.1"/>
    <property type="molecule type" value="Genomic_DNA"/>
</dbReference>
<proteinExistence type="predicted"/>
<keyword evidence="2" id="KW-1185">Reference proteome</keyword>
<comment type="caution">
    <text evidence="1">The sequence shown here is derived from an EMBL/GenBank/DDBJ whole genome shotgun (WGS) entry which is preliminary data.</text>
</comment>
<organism evidence="1 2">
    <name type="scientific">Pseudoroseicyclus tamaricis</name>
    <dbReference type="NCBI Taxonomy" id="2705421"/>
    <lineage>
        <taxon>Bacteria</taxon>
        <taxon>Pseudomonadati</taxon>
        <taxon>Pseudomonadota</taxon>
        <taxon>Alphaproteobacteria</taxon>
        <taxon>Rhodobacterales</taxon>
        <taxon>Paracoccaceae</taxon>
        <taxon>Pseudoroseicyclus</taxon>
    </lineage>
</organism>
<evidence type="ECO:0000313" key="2">
    <source>
        <dbReference type="Proteomes" id="UP000474757"/>
    </source>
</evidence>
<sequence>MQEIASSTVAEVIILARELDRAEREFDAFIGSLNESEQAALVALMWIGRGAFDAEDWDEAFATAQSEARTPTAGYLKGSPHLADHLESGLEALGISATDEEDQLYRSGET</sequence>
<dbReference type="RefSeq" id="WP_163895972.1">
    <property type="nucleotide sequence ID" value="NZ_JAAFYS010000004.1"/>
</dbReference>
<dbReference type="InterPro" id="IPR022254">
    <property type="entry name" value="DUF3775"/>
</dbReference>
<dbReference type="Proteomes" id="UP000474757">
    <property type="component" value="Unassembled WGS sequence"/>
</dbReference>
<dbReference type="AlphaFoldDB" id="A0A6B2JY85"/>
<name>A0A6B2JY85_9RHOB</name>
<evidence type="ECO:0000313" key="1">
    <source>
        <dbReference type="EMBL" id="NDV02745.1"/>
    </source>
</evidence>
<protein>
    <submittedName>
        <fullName evidence="1">DUF3775 domain-containing protein</fullName>
    </submittedName>
</protein>
<gene>
    <name evidence="1" type="ORF">GZA08_17415</name>
</gene>
<accession>A0A6B2JY85</accession>
<reference evidence="1 2" key="1">
    <citation type="submission" date="2020-02" db="EMBL/GenBank/DDBJ databases">
        <title>Pseudoroseicyclus tamarix, sp. nov., isolated from offshore sediment of a Tamarix chinensis forest.</title>
        <authorList>
            <person name="Gai Y."/>
        </authorList>
    </citation>
    <scope>NUCLEOTIDE SEQUENCE [LARGE SCALE GENOMIC DNA]</scope>
    <source>
        <strain evidence="1 2">CLL3-39</strain>
    </source>
</reference>